<dbReference type="PANTHER" id="PTHR47505">
    <property type="entry name" value="DNA UTILIZATION PROTEIN YHGH"/>
    <property type="match status" value="1"/>
</dbReference>
<dbReference type="RefSeq" id="WP_295187890.1">
    <property type="nucleotide sequence ID" value="NZ_JAWJZA010000003.1"/>
</dbReference>
<organism evidence="3 4">
    <name type="scientific">Veillonella absiana</name>
    <dbReference type="NCBI Taxonomy" id="3079305"/>
    <lineage>
        <taxon>Bacteria</taxon>
        <taxon>Bacillati</taxon>
        <taxon>Bacillota</taxon>
        <taxon>Negativicutes</taxon>
        <taxon>Veillonellales</taxon>
        <taxon>Veillonellaceae</taxon>
        <taxon>Veillonella</taxon>
    </lineage>
</organism>
<accession>A0ABU3Z8Z5</accession>
<evidence type="ECO:0000313" key="4">
    <source>
        <dbReference type="Proteomes" id="UP001272515"/>
    </source>
</evidence>
<dbReference type="CDD" id="cd06223">
    <property type="entry name" value="PRTases_typeI"/>
    <property type="match status" value="1"/>
</dbReference>
<dbReference type="InterPro" id="IPR000836">
    <property type="entry name" value="PRTase_dom"/>
</dbReference>
<protein>
    <submittedName>
        <fullName evidence="3">Double zinc ribbon domain-containing protein</fullName>
    </submittedName>
</protein>
<dbReference type="EMBL" id="JAWJZB010000006">
    <property type="protein sequence ID" value="MDV5088393.1"/>
    <property type="molecule type" value="Genomic_DNA"/>
</dbReference>
<reference evidence="3 4" key="1">
    <citation type="submission" date="2023-10" db="EMBL/GenBank/DDBJ databases">
        <title>Veillonella sp. nov., isolated from a pig farm feces dump.</title>
        <authorList>
            <person name="Chang Y.-H."/>
        </authorList>
    </citation>
    <scope>NUCLEOTIDE SEQUENCE [LARGE SCALE GENOMIC DNA]</scope>
    <source>
        <strain evidence="3 4">YH-vei2233</strain>
    </source>
</reference>
<dbReference type="InterPro" id="IPR044005">
    <property type="entry name" value="DZR_2"/>
</dbReference>
<evidence type="ECO:0000256" key="1">
    <source>
        <dbReference type="ARBA" id="ARBA00008007"/>
    </source>
</evidence>
<sequence length="253" mass="29093">MIGRLLLDFLFPPTCPNCGAPVNEQGEWCPECFDSVLAIRQVPSELLQSLNEAWILAHYTGGVKTMIYDVKFNAKKEQSKGAVPFLRCFDFYMNEHELNLRPHLVVPIPTSKGKLKTRGYNQVDLLFKEWVYEKNKGVVNHELHNGKRVVKKMRDTIVRDNNIHAYWRWCDCLHKLDTGKDMWSLTGNERRKNVSDAFMMKAIYRNVAFWTNCDVLLIDDIYTTGATLEAAAHIIQSYHPHTIKALTLASGAY</sequence>
<dbReference type="InterPro" id="IPR029057">
    <property type="entry name" value="PRTase-like"/>
</dbReference>
<dbReference type="InterPro" id="IPR051910">
    <property type="entry name" value="ComF/GntX_DNA_util-trans"/>
</dbReference>
<dbReference type="PANTHER" id="PTHR47505:SF1">
    <property type="entry name" value="DNA UTILIZATION PROTEIN YHGH"/>
    <property type="match status" value="1"/>
</dbReference>
<keyword evidence="4" id="KW-1185">Reference proteome</keyword>
<comment type="caution">
    <text evidence="3">The sequence shown here is derived from an EMBL/GenBank/DDBJ whole genome shotgun (WGS) entry which is preliminary data.</text>
</comment>
<evidence type="ECO:0000313" key="3">
    <source>
        <dbReference type="EMBL" id="MDV5088393.1"/>
    </source>
</evidence>
<comment type="similarity">
    <text evidence="1">Belongs to the ComF/GntX family.</text>
</comment>
<evidence type="ECO:0000259" key="2">
    <source>
        <dbReference type="Pfam" id="PF18912"/>
    </source>
</evidence>
<dbReference type="Gene3D" id="3.40.50.2020">
    <property type="match status" value="1"/>
</dbReference>
<dbReference type="SUPFAM" id="SSF53271">
    <property type="entry name" value="PRTase-like"/>
    <property type="match status" value="1"/>
</dbReference>
<feature type="domain" description="Double zinc ribbon" evidence="2">
    <location>
        <begin position="6"/>
        <end position="37"/>
    </location>
</feature>
<proteinExistence type="inferred from homology"/>
<dbReference type="Pfam" id="PF18912">
    <property type="entry name" value="DZR_2"/>
    <property type="match status" value="1"/>
</dbReference>
<gene>
    <name evidence="3" type="ORF">RVY80_05965</name>
</gene>
<name>A0ABU3Z8Z5_9FIRM</name>
<dbReference type="Proteomes" id="UP001272515">
    <property type="component" value="Unassembled WGS sequence"/>
</dbReference>